<keyword evidence="3 5" id="KW-1133">Transmembrane helix</keyword>
<protein>
    <recommendedName>
        <fullName evidence="7">Tetraspanin</fullName>
    </recommendedName>
</protein>
<organism evidence="6">
    <name type="scientific">Schistosoma japonicum</name>
    <name type="common">Blood fluke</name>
    <dbReference type="NCBI Taxonomy" id="6182"/>
    <lineage>
        <taxon>Eukaryota</taxon>
        <taxon>Metazoa</taxon>
        <taxon>Spiralia</taxon>
        <taxon>Lophotrochozoa</taxon>
        <taxon>Platyhelminthes</taxon>
        <taxon>Trematoda</taxon>
        <taxon>Digenea</taxon>
        <taxon>Strigeidida</taxon>
        <taxon>Schistosomatoidea</taxon>
        <taxon>Schistosomatidae</taxon>
        <taxon>Schistosoma</taxon>
    </lineage>
</organism>
<evidence type="ECO:0000256" key="3">
    <source>
        <dbReference type="ARBA" id="ARBA00022989"/>
    </source>
</evidence>
<dbReference type="AlphaFoldDB" id="B3GUZ1"/>
<evidence type="ECO:0000256" key="1">
    <source>
        <dbReference type="ARBA" id="ARBA00004141"/>
    </source>
</evidence>
<reference evidence="6" key="1">
    <citation type="journal article" date="2006" name="PLoS Pathog.">
        <title>New perspectives on host-parasite interplay by comparative transcriptomic and proteomic analyses of Schistosoma japonicum.</title>
        <authorList>
            <person name="Liu F."/>
            <person name="Lu J."/>
            <person name="Hu W."/>
            <person name="Wang S.Y."/>
            <person name="Cui S.J."/>
            <person name="Chi M."/>
            <person name="Yan Q."/>
            <person name="Wang X.R."/>
            <person name="Song H.D."/>
            <person name="Xu X.N."/>
            <person name="Wang J.J."/>
            <person name="Zhang X.L."/>
            <person name="Zhang X."/>
            <person name="Wang Z.Q."/>
            <person name="Xue C.L."/>
            <person name="Brindley P.J."/>
            <person name="McManus D.P."/>
            <person name="Yang P.Y."/>
            <person name="Feng Z."/>
            <person name="Chen Z."/>
            <person name="Han Z.G."/>
        </authorList>
    </citation>
    <scope>NUCLEOTIDE SEQUENCE</scope>
</reference>
<accession>B3GUZ1</accession>
<feature type="transmembrane region" description="Helical" evidence="5">
    <location>
        <begin position="75"/>
        <end position="98"/>
    </location>
</feature>
<dbReference type="Pfam" id="PF00335">
    <property type="entry name" value="Tetraspanin"/>
    <property type="match status" value="1"/>
</dbReference>
<reference evidence="6" key="2">
    <citation type="submission" date="2008-03" db="EMBL/GenBank/DDBJ databases">
        <authorList>
            <person name="Liu F."/>
            <person name="Lu J."/>
            <person name="Hu W."/>
            <person name="Wang S.-Y."/>
            <person name="Cui S.-J."/>
            <person name="Chi M."/>
            <person name="Yan Q."/>
            <person name="Wang X.-R."/>
            <person name="Song H.-D."/>
            <person name="Xu X.-N."/>
            <person name="Wang J.-J."/>
            <person name="Zhang X.-L."/>
            <person name="Zhang X."/>
            <person name="Wang Z.-Q."/>
            <person name="Xue C.-L."/>
            <person name="Brindley P.J."/>
            <person name="McManus D.P."/>
            <person name="Yang P.-Y."/>
            <person name="Feng Z."/>
            <person name="Chen Z."/>
            <person name="Han Z.-G."/>
        </authorList>
    </citation>
    <scope>NUCLEOTIDE SEQUENCE</scope>
</reference>
<dbReference type="CDD" id="cd03156">
    <property type="entry name" value="uroplakin_I_like_LEL"/>
    <property type="match status" value="1"/>
</dbReference>
<keyword evidence="4 5" id="KW-0472">Membrane</keyword>
<dbReference type="PANTHER" id="PTHR19282">
    <property type="entry name" value="TETRASPANIN"/>
    <property type="match status" value="1"/>
</dbReference>
<feature type="transmembrane region" description="Helical" evidence="5">
    <location>
        <begin position="105"/>
        <end position="128"/>
    </location>
</feature>
<evidence type="ECO:0000256" key="5">
    <source>
        <dbReference type="SAM" id="Phobius"/>
    </source>
</evidence>
<dbReference type="SUPFAM" id="SSF48652">
    <property type="entry name" value="Tetraspanin"/>
    <property type="match status" value="1"/>
</dbReference>
<name>B3GUZ1_SCHJA</name>
<evidence type="ECO:0000256" key="2">
    <source>
        <dbReference type="ARBA" id="ARBA00022692"/>
    </source>
</evidence>
<comment type="subcellular location">
    <subcellularLocation>
        <location evidence="1">Membrane</location>
        <topology evidence="1">Multi-pass membrane protein</topology>
    </subcellularLocation>
</comment>
<evidence type="ECO:0008006" key="7">
    <source>
        <dbReference type="Google" id="ProtNLM"/>
    </source>
</evidence>
<feature type="transmembrane region" description="Helical" evidence="5">
    <location>
        <begin position="7"/>
        <end position="33"/>
    </location>
</feature>
<dbReference type="EMBL" id="EZ000147">
    <property type="protein sequence ID" value="ACE06927.1"/>
    <property type="molecule type" value="mRNA"/>
</dbReference>
<sequence>MACIRPAVLIIINIVFITFGLILFTGGITVVHFQGENIEKISDLIHILLQKINAESQKDDIDKIIRNIFTFVSPFGITIAIIGIGCVIIALFGFCGVCRNNKKLLGIYAFFVGILTLAMLTTPVVLYYKKDDFIAKTENLYVESTKSYVSLKSPDVRSVFVAVTSITLKCCGSKSGADFVDSTNFDRTQTFNGKTYLKSKYPPFCCKFNFFIVIADETCPSEFNAQNSNIANGCVEELKNVISQYSYTAFIVLYIGSTALIVIFAFIAVEIRSIGKKPIPVD</sequence>
<evidence type="ECO:0000313" key="6">
    <source>
        <dbReference type="EMBL" id="ACE06927.1"/>
    </source>
</evidence>
<dbReference type="InterPro" id="IPR008952">
    <property type="entry name" value="Tetraspanin_EC2_sf"/>
</dbReference>
<feature type="transmembrane region" description="Helical" evidence="5">
    <location>
        <begin position="247"/>
        <end position="269"/>
    </location>
</feature>
<proteinExistence type="evidence at transcript level"/>
<dbReference type="InterPro" id="IPR018499">
    <property type="entry name" value="Tetraspanin/Peripherin"/>
</dbReference>
<evidence type="ECO:0000256" key="4">
    <source>
        <dbReference type="ARBA" id="ARBA00023136"/>
    </source>
</evidence>
<dbReference type="GO" id="GO:0016020">
    <property type="term" value="C:membrane"/>
    <property type="evidence" value="ECO:0007669"/>
    <property type="project" value="UniProtKB-SubCell"/>
</dbReference>
<keyword evidence="2 5" id="KW-0812">Transmembrane</keyword>